<dbReference type="GO" id="GO:0031261">
    <property type="term" value="C:DNA replication preinitiation complex"/>
    <property type="evidence" value="ECO:0007669"/>
    <property type="project" value="TreeGrafter"/>
</dbReference>
<dbReference type="EMBL" id="JAFEKC020000001">
    <property type="protein sequence ID" value="KAK0517310.1"/>
    <property type="molecule type" value="Genomic_DNA"/>
</dbReference>
<dbReference type="GO" id="GO:0003688">
    <property type="term" value="F:DNA replication origin binding"/>
    <property type="evidence" value="ECO:0007669"/>
    <property type="project" value="TreeGrafter"/>
</dbReference>
<feature type="compositionally biased region" description="Basic and acidic residues" evidence="9">
    <location>
        <begin position="33"/>
        <end position="59"/>
    </location>
</feature>
<keyword evidence="4 8" id="KW-0235">DNA replication</keyword>
<comment type="caution">
    <text evidence="10">The sequence shown here is derived from an EMBL/GenBank/DDBJ whole genome shotgun (WGS) entry which is preliminary data.</text>
</comment>
<evidence type="ECO:0000256" key="9">
    <source>
        <dbReference type="SAM" id="MobiDB-lite"/>
    </source>
</evidence>
<reference evidence="10" key="1">
    <citation type="submission" date="2023-03" db="EMBL/GenBank/DDBJ databases">
        <title>Complete genome of Cladonia borealis.</title>
        <authorList>
            <person name="Park H."/>
        </authorList>
    </citation>
    <scope>NUCLEOTIDE SEQUENCE</scope>
    <source>
        <strain evidence="10">ANT050790</strain>
    </source>
</reference>
<dbReference type="GO" id="GO:0003697">
    <property type="term" value="F:single-stranded DNA binding"/>
    <property type="evidence" value="ECO:0007669"/>
    <property type="project" value="TreeGrafter"/>
</dbReference>
<dbReference type="Proteomes" id="UP001166286">
    <property type="component" value="Unassembled WGS sequence"/>
</dbReference>
<feature type="compositionally biased region" description="Acidic residues" evidence="9">
    <location>
        <begin position="332"/>
        <end position="341"/>
    </location>
</feature>
<dbReference type="PANTHER" id="PTHR28124">
    <property type="entry name" value="DNA REPLICATION REGULATOR SLD2"/>
    <property type="match status" value="1"/>
</dbReference>
<dbReference type="GO" id="GO:0006270">
    <property type="term" value="P:DNA replication initiation"/>
    <property type="evidence" value="ECO:0007669"/>
    <property type="project" value="UniProtKB-UniRule"/>
</dbReference>
<dbReference type="AlphaFoldDB" id="A0AA39RAZ3"/>
<keyword evidence="6 8" id="KW-0131">Cell cycle</keyword>
<accession>A0AA39RAZ3</accession>
<feature type="compositionally biased region" description="Acidic residues" evidence="9">
    <location>
        <begin position="410"/>
        <end position="423"/>
    </location>
</feature>
<evidence type="ECO:0000256" key="4">
    <source>
        <dbReference type="ARBA" id="ARBA00022705"/>
    </source>
</evidence>
<evidence type="ECO:0000313" key="10">
    <source>
        <dbReference type="EMBL" id="KAK0517310.1"/>
    </source>
</evidence>
<protein>
    <recommendedName>
        <fullName evidence="3 8">DNA replication regulator SLD2</fullName>
    </recommendedName>
</protein>
<dbReference type="GO" id="GO:1902977">
    <property type="term" value="P:mitotic DNA replication preinitiation complex assembly"/>
    <property type="evidence" value="ECO:0007669"/>
    <property type="project" value="TreeGrafter"/>
</dbReference>
<feature type="compositionally biased region" description="Polar residues" evidence="9">
    <location>
        <begin position="115"/>
        <end position="131"/>
    </location>
</feature>
<dbReference type="GO" id="GO:0000727">
    <property type="term" value="P:double-strand break repair via break-induced replication"/>
    <property type="evidence" value="ECO:0007669"/>
    <property type="project" value="TreeGrafter"/>
</dbReference>
<evidence type="ECO:0000256" key="1">
    <source>
        <dbReference type="ARBA" id="ARBA00004123"/>
    </source>
</evidence>
<organism evidence="10 11">
    <name type="scientific">Cladonia borealis</name>
    <dbReference type="NCBI Taxonomy" id="184061"/>
    <lineage>
        <taxon>Eukaryota</taxon>
        <taxon>Fungi</taxon>
        <taxon>Dikarya</taxon>
        <taxon>Ascomycota</taxon>
        <taxon>Pezizomycotina</taxon>
        <taxon>Lecanoromycetes</taxon>
        <taxon>OSLEUM clade</taxon>
        <taxon>Lecanoromycetidae</taxon>
        <taxon>Lecanorales</taxon>
        <taxon>Lecanorineae</taxon>
        <taxon>Cladoniaceae</taxon>
        <taxon>Cladonia</taxon>
    </lineage>
</organism>
<dbReference type="PANTHER" id="PTHR28124:SF1">
    <property type="entry name" value="DNA REPLICATION REGULATOR SLD2"/>
    <property type="match status" value="1"/>
</dbReference>
<dbReference type="FunFam" id="1.10.10.1460:FF:000001">
    <property type="entry name" value="DNA replication regulator Sld2"/>
    <property type="match status" value="1"/>
</dbReference>
<dbReference type="InterPro" id="IPR021110">
    <property type="entry name" value="DNA_rep_checkpnt_protein"/>
</dbReference>
<sequence>MATIDSAITHEDGEDQLLNLRKELKEWERAFSAAHEGRKAGREDIKQHPDIASKYKLYDKLQTSRSRHPPDEATPSKKRHRSTLSNPPPSHHTPNKRSKTTHVLPAPILDAYDPPTSTYLSPTAHRTSIGPTPQKDGQVLGLFDRLSTDPKSRTPSKRDPQRLGASAIQATPSKRPLDGHVGLEPGSGIRKSPLSASTHSQLNKFLTPSANRILNSKTPSRNSVSKLLFEETPAFLRRDSQRAFPGKENDGAEDDISWSPVAMRKLPRPAGKGLTALVKGLRDMEDEKLDEELEMLRELEGEFGPGSKVSKPKVLVDDSQRPDMPLGPDGEVASEDEEDFEKEGQGRNGKSLKIWKKKGQKRTTRRVLMKPNIAKWKPEPAWKGEAESEEEDEQAVVEQTQITTQRPNEDYEDELASEEDANEAEGAKKKTIKKADGNKQGFVAKVRKISATAHANFRALKIKNKQSKGKRGARFGRRQ</sequence>
<dbReference type="InterPro" id="IPR040203">
    <property type="entry name" value="Sld2"/>
</dbReference>
<dbReference type="Gene3D" id="1.10.10.1460">
    <property type="match status" value="1"/>
</dbReference>
<evidence type="ECO:0000256" key="8">
    <source>
        <dbReference type="RuleBase" id="RU367067"/>
    </source>
</evidence>
<keyword evidence="5 8" id="KW-0539">Nucleus</keyword>
<feature type="compositionally biased region" description="Basic and acidic residues" evidence="9">
    <location>
        <begin position="376"/>
        <end position="386"/>
    </location>
</feature>
<proteinExistence type="inferred from homology"/>
<evidence type="ECO:0000313" key="11">
    <source>
        <dbReference type="Proteomes" id="UP001166286"/>
    </source>
</evidence>
<comment type="similarity">
    <text evidence="2 8">Belongs to the SLD2 family.</text>
</comment>
<evidence type="ECO:0000256" key="6">
    <source>
        <dbReference type="ARBA" id="ARBA00023306"/>
    </source>
</evidence>
<feature type="region of interest" description="Disordered" evidence="9">
    <location>
        <begin position="460"/>
        <end position="479"/>
    </location>
</feature>
<feature type="region of interest" description="Disordered" evidence="9">
    <location>
        <begin position="299"/>
        <end position="441"/>
    </location>
</feature>
<feature type="region of interest" description="Disordered" evidence="9">
    <location>
        <begin position="241"/>
        <end position="267"/>
    </location>
</feature>
<evidence type="ECO:0000256" key="2">
    <source>
        <dbReference type="ARBA" id="ARBA00007276"/>
    </source>
</evidence>
<gene>
    <name evidence="10" type="ORF">JMJ35_000465</name>
</gene>
<keyword evidence="11" id="KW-1185">Reference proteome</keyword>
<comment type="function">
    <text evidence="7 8">Has a role in the initiation of DNA replication. Required at S-phase checkpoint.</text>
</comment>
<evidence type="ECO:0000256" key="7">
    <source>
        <dbReference type="ARBA" id="ARBA00025253"/>
    </source>
</evidence>
<name>A0AA39RAZ3_9LECA</name>
<feature type="compositionally biased region" description="Basic residues" evidence="9">
    <location>
        <begin position="353"/>
        <end position="368"/>
    </location>
</feature>
<dbReference type="CDD" id="cd22289">
    <property type="entry name" value="RecQL4_SLD2_NTD"/>
    <property type="match status" value="1"/>
</dbReference>
<evidence type="ECO:0000256" key="3">
    <source>
        <dbReference type="ARBA" id="ARBA00018363"/>
    </source>
</evidence>
<feature type="region of interest" description="Disordered" evidence="9">
    <location>
        <begin position="33"/>
        <end position="200"/>
    </location>
</feature>
<comment type="subcellular location">
    <subcellularLocation>
        <location evidence="1 8">Nucleus</location>
    </subcellularLocation>
</comment>
<feature type="compositionally biased region" description="Basic and acidic residues" evidence="9">
    <location>
        <begin position="146"/>
        <end position="161"/>
    </location>
</feature>
<feature type="compositionally biased region" description="Basic and acidic residues" evidence="9">
    <location>
        <begin position="425"/>
        <end position="437"/>
    </location>
</feature>
<feature type="compositionally biased region" description="Basic and acidic residues" evidence="9">
    <location>
        <begin position="241"/>
        <end position="250"/>
    </location>
</feature>
<dbReference type="Pfam" id="PF11719">
    <property type="entry name" value="Drc1-Sld2"/>
    <property type="match status" value="1"/>
</dbReference>
<evidence type="ECO:0000256" key="5">
    <source>
        <dbReference type="ARBA" id="ARBA00023242"/>
    </source>
</evidence>